<dbReference type="InterPro" id="IPR050789">
    <property type="entry name" value="Diverse_Enzym_Activities"/>
</dbReference>
<gene>
    <name evidence="4" type="ORF">SAMN04488568_10957</name>
</gene>
<dbReference type="RefSeq" id="WP_233342402.1">
    <property type="nucleotide sequence ID" value="NZ_FNHG01000009.1"/>
</dbReference>
<reference evidence="4 5" key="1">
    <citation type="submission" date="2016-10" db="EMBL/GenBank/DDBJ databases">
        <authorList>
            <person name="de Groot N.N."/>
        </authorList>
    </citation>
    <scope>NUCLEOTIDE SEQUENCE [LARGE SCALE GENOMIC DNA]</scope>
    <source>
        <strain evidence="4 5">DSM 16077</strain>
    </source>
</reference>
<evidence type="ECO:0000313" key="4">
    <source>
        <dbReference type="EMBL" id="SDM33316.1"/>
    </source>
</evidence>
<feature type="signal peptide" evidence="2">
    <location>
        <begin position="1"/>
        <end position="19"/>
    </location>
</feature>
<dbReference type="SUPFAM" id="SSF56601">
    <property type="entry name" value="beta-lactamase/transpeptidase-like"/>
    <property type="match status" value="1"/>
</dbReference>
<feature type="chain" id="PRO_5011580851" evidence="2">
    <location>
        <begin position="20"/>
        <end position="433"/>
    </location>
</feature>
<sequence>MRSYLLLVVSALAAIAAWAALIFTGTVNGWTRTALAEPGDVSGFLQAATEMIDTDHHGNLGFAMLENGEIAGEYYVSVGAPIDRDTSFQVASLSKWISAVGIMALVEDGTIDLDTPISSYLHSWQLPQGEFDNDGVTVRRLLSHTAGLTDGLGYGGFAPGQDIQPLTESLTHASDASPGADGRVRVGLEPGTQFEYSGGGYSLLQLLIEDVTGEPFETYMQRTVFQPLGMENSTYIDEVSDNGNRAALYDVDGTEAIRYRFAGLAPTALNSSTADMVRFLQSNLANTAGGMARPHILQPQTLALMRQPEASQFGLEIWGLGTILYAPNGQGDFIAGHDGSNDPAINSAVRYDPASGDGIVVLESGNRSLATRIAGEWVFWQSHELDVLSFTGIAENMILTILAGALVIVLITIIFAASLAWRRRRRRRRAAAA</sequence>
<organism evidence="4 5">
    <name type="scientific">Maricaulis salignorans</name>
    <dbReference type="NCBI Taxonomy" id="144026"/>
    <lineage>
        <taxon>Bacteria</taxon>
        <taxon>Pseudomonadati</taxon>
        <taxon>Pseudomonadota</taxon>
        <taxon>Alphaproteobacteria</taxon>
        <taxon>Maricaulales</taxon>
        <taxon>Maricaulaceae</taxon>
        <taxon>Maricaulis</taxon>
    </lineage>
</organism>
<dbReference type="PANTHER" id="PTHR43283">
    <property type="entry name" value="BETA-LACTAMASE-RELATED"/>
    <property type="match status" value="1"/>
</dbReference>
<accession>A0A1G9SCU1</accession>
<dbReference type="EMBL" id="FNHG01000009">
    <property type="protein sequence ID" value="SDM33316.1"/>
    <property type="molecule type" value="Genomic_DNA"/>
</dbReference>
<name>A0A1G9SCU1_9PROT</name>
<protein>
    <submittedName>
        <fullName evidence="4">CubicO group peptidase, beta-lactamase class C family</fullName>
    </submittedName>
</protein>
<evidence type="ECO:0000259" key="3">
    <source>
        <dbReference type="Pfam" id="PF00144"/>
    </source>
</evidence>
<dbReference type="Pfam" id="PF00144">
    <property type="entry name" value="Beta-lactamase"/>
    <property type="match status" value="1"/>
</dbReference>
<dbReference type="Gene3D" id="3.40.710.10">
    <property type="entry name" value="DD-peptidase/beta-lactamase superfamily"/>
    <property type="match status" value="1"/>
</dbReference>
<evidence type="ECO:0000256" key="2">
    <source>
        <dbReference type="SAM" id="SignalP"/>
    </source>
</evidence>
<dbReference type="InterPro" id="IPR001466">
    <property type="entry name" value="Beta-lactam-related"/>
</dbReference>
<evidence type="ECO:0000313" key="5">
    <source>
        <dbReference type="Proteomes" id="UP000199759"/>
    </source>
</evidence>
<keyword evidence="1" id="KW-1133">Transmembrane helix</keyword>
<keyword evidence="1" id="KW-0812">Transmembrane</keyword>
<keyword evidence="5" id="KW-1185">Reference proteome</keyword>
<dbReference type="AlphaFoldDB" id="A0A1G9SCU1"/>
<proteinExistence type="predicted"/>
<keyword evidence="1" id="KW-0472">Membrane</keyword>
<evidence type="ECO:0000256" key="1">
    <source>
        <dbReference type="SAM" id="Phobius"/>
    </source>
</evidence>
<feature type="transmembrane region" description="Helical" evidence="1">
    <location>
        <begin position="397"/>
        <end position="421"/>
    </location>
</feature>
<dbReference type="InterPro" id="IPR012338">
    <property type="entry name" value="Beta-lactam/transpept-like"/>
</dbReference>
<keyword evidence="2" id="KW-0732">Signal</keyword>
<feature type="domain" description="Beta-lactamase-related" evidence="3">
    <location>
        <begin position="59"/>
        <end position="368"/>
    </location>
</feature>
<dbReference type="STRING" id="144026.SAMN04488568_10957"/>
<dbReference type="Proteomes" id="UP000199759">
    <property type="component" value="Unassembled WGS sequence"/>
</dbReference>